<protein>
    <submittedName>
        <fullName evidence="1">Uncharacterized protein</fullName>
    </submittedName>
</protein>
<dbReference type="AlphaFoldDB" id="A0A5E6WRD4"/>
<evidence type="ECO:0000313" key="1">
    <source>
        <dbReference type="EMBL" id="VVN31150.1"/>
    </source>
</evidence>
<evidence type="ECO:0000313" key="2">
    <source>
        <dbReference type="Proteomes" id="UP000327167"/>
    </source>
</evidence>
<accession>A0A5E6WRD4</accession>
<organism evidence="1 2">
    <name type="scientific">Pseudomonas fluorescens</name>
    <dbReference type="NCBI Taxonomy" id="294"/>
    <lineage>
        <taxon>Bacteria</taxon>
        <taxon>Pseudomonadati</taxon>
        <taxon>Pseudomonadota</taxon>
        <taxon>Gammaproteobacteria</taxon>
        <taxon>Pseudomonadales</taxon>
        <taxon>Pseudomonadaceae</taxon>
        <taxon>Pseudomonas</taxon>
    </lineage>
</organism>
<proteinExistence type="predicted"/>
<gene>
    <name evidence="1" type="ORF">PS655_04875</name>
</gene>
<name>A0A5E6WRD4_PSEFL</name>
<sequence>MRHRLAPAFPGFTQWQSWSRLGTYSCGGSSDQCCASTSDSLLIPFGTGGGMVVDRAAEGETNLSWRGLVLTHQTVQHA</sequence>
<reference evidence="1 2" key="1">
    <citation type="submission" date="2019-09" db="EMBL/GenBank/DDBJ databases">
        <authorList>
            <person name="Chandra G."/>
            <person name="Truman W A."/>
        </authorList>
    </citation>
    <scope>NUCLEOTIDE SEQUENCE [LARGE SCALE GENOMIC DNA]</scope>
    <source>
        <strain evidence="1">PS655</strain>
    </source>
</reference>
<dbReference type="Proteomes" id="UP000327167">
    <property type="component" value="Unassembled WGS sequence"/>
</dbReference>
<dbReference type="EMBL" id="CABVHJ010000020">
    <property type="protein sequence ID" value="VVN31150.1"/>
    <property type="molecule type" value="Genomic_DNA"/>
</dbReference>